<organism evidence="9 10">
    <name type="scientific">Nakamurella flavida</name>
    <dbReference type="NCBI Taxonomy" id="363630"/>
    <lineage>
        <taxon>Bacteria</taxon>
        <taxon>Bacillati</taxon>
        <taxon>Actinomycetota</taxon>
        <taxon>Actinomycetes</taxon>
        <taxon>Nakamurellales</taxon>
        <taxon>Nakamurellaceae</taxon>
        <taxon>Nakamurella</taxon>
    </lineage>
</organism>
<dbReference type="SUPFAM" id="SSF53901">
    <property type="entry name" value="Thiolase-like"/>
    <property type="match status" value="2"/>
</dbReference>
<reference evidence="9" key="1">
    <citation type="submission" date="2021-01" db="EMBL/GenBank/DDBJ databases">
        <title>KCTC 19127 draft genome.</title>
        <authorList>
            <person name="An D."/>
        </authorList>
    </citation>
    <scope>NUCLEOTIDE SEQUENCE</scope>
    <source>
        <strain evidence="9">KCTC 19127</strain>
    </source>
</reference>
<keyword evidence="10" id="KW-1185">Reference proteome</keyword>
<dbReference type="AlphaFoldDB" id="A0A939C5I3"/>
<evidence type="ECO:0000256" key="4">
    <source>
        <dbReference type="ARBA" id="ARBA00023315"/>
    </source>
</evidence>
<dbReference type="EC" id="2.3.1.9" evidence="2"/>
<evidence type="ECO:0000256" key="6">
    <source>
        <dbReference type="RuleBase" id="RU003557"/>
    </source>
</evidence>
<dbReference type="NCBIfam" id="TIGR01930">
    <property type="entry name" value="AcCoA-C-Actrans"/>
    <property type="match status" value="1"/>
</dbReference>
<evidence type="ECO:0000313" key="9">
    <source>
        <dbReference type="EMBL" id="MBM9476222.1"/>
    </source>
</evidence>
<dbReference type="GO" id="GO:0003985">
    <property type="term" value="F:acetyl-CoA C-acetyltransferase activity"/>
    <property type="evidence" value="ECO:0007669"/>
    <property type="project" value="UniProtKB-EC"/>
</dbReference>
<evidence type="ECO:0000256" key="2">
    <source>
        <dbReference type="ARBA" id="ARBA00012705"/>
    </source>
</evidence>
<sequence>MPHPCPDPGAPVIVQARRTPVGSAGHALADLDVIALAAPLLADAAPIADRLDRRVDDVVLGNCLGPGGDIARVAALAAGLGADVPGVTVDRQCGSGLDAVLQAASRIRSGDAELILAGGVESASTAPWRSWPPRDGRPAQRYSRAPFAPAGFPDPDMGTAADDLARRRGLGRDRQDAWAERSHARAIAARTAGRFAAELLPIGGLDHDERPRPGLDAARLARLRPAFGPDGTATAGNSCGISDGAALLTVTTRAAAGRAGLPGPRIVAAAVAAGDPALPGAAPVPAVRALFDRPSVRAAGVRLSDVSAVEITEAFASVVLAVVDELHLDPETVCTDGGAIAMGHPWGASGAVLLVRLAARMRTDGHRWGLAACAIGGGQGIAMLLEQDDHG</sequence>
<gene>
    <name evidence="9" type="ORF">JL107_07175</name>
</gene>
<dbReference type="InterPro" id="IPR002155">
    <property type="entry name" value="Thiolase"/>
</dbReference>
<dbReference type="InterPro" id="IPR020617">
    <property type="entry name" value="Thiolase_C"/>
</dbReference>
<dbReference type="InterPro" id="IPR020616">
    <property type="entry name" value="Thiolase_N"/>
</dbReference>
<dbReference type="CDD" id="cd00751">
    <property type="entry name" value="thiolase"/>
    <property type="match status" value="1"/>
</dbReference>
<dbReference type="Gene3D" id="3.40.47.10">
    <property type="match status" value="2"/>
</dbReference>
<name>A0A939C5I3_9ACTN</name>
<dbReference type="PANTHER" id="PTHR18919">
    <property type="entry name" value="ACETYL-COA C-ACYLTRANSFERASE"/>
    <property type="match status" value="1"/>
</dbReference>
<keyword evidence="3 6" id="KW-0808">Transferase</keyword>
<comment type="caution">
    <text evidence="9">The sequence shown here is derived from an EMBL/GenBank/DDBJ whole genome shotgun (WGS) entry which is preliminary data.</text>
</comment>
<evidence type="ECO:0000313" key="10">
    <source>
        <dbReference type="Proteomes" id="UP000663801"/>
    </source>
</evidence>
<evidence type="ECO:0000256" key="5">
    <source>
        <dbReference type="ARBA" id="ARBA00040529"/>
    </source>
</evidence>
<dbReference type="PIRSF" id="PIRSF000429">
    <property type="entry name" value="Ac-CoA_Ac_transf"/>
    <property type="match status" value="1"/>
</dbReference>
<feature type="domain" description="Thiolase C-terminal" evidence="8">
    <location>
        <begin position="265"/>
        <end position="386"/>
    </location>
</feature>
<dbReference type="PANTHER" id="PTHR18919:SF107">
    <property type="entry name" value="ACETYL-COA ACETYLTRANSFERASE, CYTOSOLIC"/>
    <property type="match status" value="1"/>
</dbReference>
<dbReference type="InterPro" id="IPR016039">
    <property type="entry name" value="Thiolase-like"/>
</dbReference>
<dbReference type="Pfam" id="PF02803">
    <property type="entry name" value="Thiolase_C"/>
    <property type="match status" value="1"/>
</dbReference>
<evidence type="ECO:0000259" key="7">
    <source>
        <dbReference type="Pfam" id="PF00108"/>
    </source>
</evidence>
<keyword evidence="4 6" id="KW-0012">Acyltransferase</keyword>
<accession>A0A939C5I3</accession>
<evidence type="ECO:0000259" key="8">
    <source>
        <dbReference type="Pfam" id="PF02803"/>
    </source>
</evidence>
<protein>
    <recommendedName>
        <fullName evidence="5">Probable acetyl-CoA acetyltransferase</fullName>
        <ecNumber evidence="2">2.3.1.9</ecNumber>
    </recommendedName>
</protein>
<dbReference type="Proteomes" id="UP000663801">
    <property type="component" value="Unassembled WGS sequence"/>
</dbReference>
<dbReference type="EMBL" id="JAERWL010000006">
    <property type="protein sequence ID" value="MBM9476222.1"/>
    <property type="molecule type" value="Genomic_DNA"/>
</dbReference>
<feature type="domain" description="Thiolase N-terminal" evidence="7">
    <location>
        <begin position="12"/>
        <end position="252"/>
    </location>
</feature>
<comment type="similarity">
    <text evidence="1 6">Belongs to the thiolase-like superfamily. Thiolase family.</text>
</comment>
<proteinExistence type="inferred from homology"/>
<evidence type="ECO:0000256" key="3">
    <source>
        <dbReference type="ARBA" id="ARBA00022679"/>
    </source>
</evidence>
<evidence type="ECO:0000256" key="1">
    <source>
        <dbReference type="ARBA" id="ARBA00010982"/>
    </source>
</evidence>
<dbReference type="Pfam" id="PF00108">
    <property type="entry name" value="Thiolase_N"/>
    <property type="match status" value="1"/>
</dbReference>